<evidence type="ECO:0000256" key="6">
    <source>
        <dbReference type="ARBA" id="ARBA00023235"/>
    </source>
</evidence>
<accession>A0A401JE37</accession>
<dbReference type="InterPro" id="IPR050280">
    <property type="entry name" value="OMP_Chaperone_SurA"/>
</dbReference>
<evidence type="ECO:0000313" key="11">
    <source>
        <dbReference type="Proteomes" id="UP000286806"/>
    </source>
</evidence>
<evidence type="ECO:0000259" key="9">
    <source>
        <dbReference type="PROSITE" id="PS50198"/>
    </source>
</evidence>
<dbReference type="OrthoDB" id="14196at2"/>
<evidence type="ECO:0000256" key="8">
    <source>
        <dbReference type="SAM" id="MobiDB-lite"/>
    </source>
</evidence>
<dbReference type="GO" id="GO:0043165">
    <property type="term" value="P:Gram-negative-bacterium-type cell outer membrane assembly"/>
    <property type="evidence" value="ECO:0007669"/>
    <property type="project" value="InterPro"/>
</dbReference>
<dbReference type="SUPFAM" id="SSF54534">
    <property type="entry name" value="FKBP-like"/>
    <property type="match status" value="2"/>
</dbReference>
<comment type="subcellular location">
    <subcellularLocation>
        <location evidence="7">Periplasm</location>
    </subcellularLocation>
    <text evidence="7">Is capable of associating with the outer membrane.</text>
</comment>
<feature type="signal peptide" evidence="7">
    <location>
        <begin position="1"/>
        <end position="26"/>
    </location>
</feature>
<feature type="region of interest" description="Disordered" evidence="8">
    <location>
        <begin position="30"/>
        <end position="49"/>
    </location>
</feature>
<evidence type="ECO:0000256" key="3">
    <source>
        <dbReference type="ARBA" id="ARBA00022764"/>
    </source>
</evidence>
<dbReference type="PROSITE" id="PS50198">
    <property type="entry name" value="PPIC_PPIASE_2"/>
    <property type="match status" value="2"/>
</dbReference>
<dbReference type="InterPro" id="IPR015391">
    <property type="entry name" value="SurA_N"/>
</dbReference>
<evidence type="ECO:0000256" key="2">
    <source>
        <dbReference type="ARBA" id="ARBA00022737"/>
    </source>
</evidence>
<keyword evidence="2 7" id="KW-0677">Repeat</keyword>
<comment type="catalytic activity">
    <reaction evidence="7">
        <text>[protein]-peptidylproline (omega=180) = [protein]-peptidylproline (omega=0)</text>
        <dbReference type="Rhea" id="RHEA:16237"/>
        <dbReference type="Rhea" id="RHEA-COMP:10747"/>
        <dbReference type="Rhea" id="RHEA-COMP:10748"/>
        <dbReference type="ChEBI" id="CHEBI:83833"/>
        <dbReference type="ChEBI" id="CHEBI:83834"/>
        <dbReference type="EC" id="5.2.1.8"/>
    </reaction>
</comment>
<proteinExistence type="inferred from homology"/>
<dbReference type="EMBL" id="BGOW01000014">
    <property type="protein sequence ID" value="GBL45830.1"/>
    <property type="molecule type" value="Genomic_DNA"/>
</dbReference>
<keyword evidence="11" id="KW-1185">Reference proteome</keyword>
<dbReference type="Pfam" id="PF00639">
    <property type="entry name" value="Rotamase"/>
    <property type="match status" value="2"/>
</dbReference>
<evidence type="ECO:0000256" key="4">
    <source>
        <dbReference type="ARBA" id="ARBA00023110"/>
    </source>
</evidence>
<protein>
    <recommendedName>
        <fullName evidence="7">Chaperone SurA</fullName>
    </recommendedName>
    <alternativeName>
        <fullName evidence="7">Peptidyl-prolyl cis-trans isomerase SurA</fullName>
        <shortName evidence="7">PPIase SurA</shortName>
        <ecNumber evidence="7">5.2.1.8</ecNumber>
    </alternativeName>
    <alternativeName>
        <fullName evidence="7">Rotamase SurA</fullName>
    </alternativeName>
</protein>
<reference evidence="10 11" key="1">
    <citation type="journal article" date="2019" name="Front. Microbiol.">
        <title>Genomes of Neutrophilic Sulfur-Oxidizing Chemolithoautotrophs Representing 9 Proteobacterial Species From 8 Genera.</title>
        <authorList>
            <person name="Watanabe T."/>
            <person name="Kojima H."/>
            <person name="Umezawa K."/>
            <person name="Hori C."/>
            <person name="Takasuka T.E."/>
            <person name="Kato Y."/>
            <person name="Fukui M."/>
        </authorList>
    </citation>
    <scope>NUCLEOTIDE SEQUENCE [LARGE SCALE GENOMIC DNA]</scope>
    <source>
        <strain evidence="10 11">TTN</strain>
    </source>
</reference>
<evidence type="ECO:0000256" key="5">
    <source>
        <dbReference type="ARBA" id="ARBA00023186"/>
    </source>
</evidence>
<name>A0A401JE37_9PROT</name>
<dbReference type="HAMAP" id="MF_01183">
    <property type="entry name" value="Chaperone_SurA"/>
    <property type="match status" value="1"/>
</dbReference>
<comment type="caution">
    <text evidence="10">The sequence shown here is derived from an EMBL/GenBank/DDBJ whole genome shotgun (WGS) entry which is preliminary data.</text>
</comment>
<dbReference type="Gene3D" id="1.10.4030.10">
    <property type="entry name" value="Porin chaperone SurA, peptide-binding domain"/>
    <property type="match status" value="1"/>
</dbReference>
<sequence precursor="true">MNFKTLNRILHVITLLAALLPGAVHAAQDDAAQPASGTPSGSTAKHAAPPIKPLDSIVAVVNDDVITRYDLDEHYDRAVQQLKARKIPLPSRAVLEKQLLERMINDRIQLQYANQTGIRVDGPTLDKALNRIAAQNNMNLEQFRAALAKEGMAFNKFRNDIRDEIILQRLHERDVDSKVNVTEAEVDAYLENQAKQGQEDEYNFDHILIRIPEAATTEQIQKQRARAQKVLDELRKGADFAQLSASYSDASNALDGGNVGWRRGSQLPTVFADILAKMQPGQVSDIIRSSNGFHILKLVDKRGQNSKMVVQQTHVRHILIKTNELVSATDAKNRLLQIRERLLNGAKFADMARQYSDDSSAAKGGDLGWVSPGETVPEFEHAMNALKPGEISQPVQSPFGFHLIEVLARRDQDVTKERQRLLARQALRQRKIEEAQEEWLRQLRDSAYVEYRNAE</sequence>
<feature type="chain" id="PRO_5019596576" description="Chaperone SurA" evidence="7">
    <location>
        <begin position="27"/>
        <end position="455"/>
    </location>
</feature>
<keyword evidence="4 7" id="KW-0697">Rotamase</keyword>
<feature type="domain" description="PpiC" evidence="9">
    <location>
        <begin position="310"/>
        <end position="408"/>
    </location>
</feature>
<dbReference type="PANTHER" id="PTHR47637">
    <property type="entry name" value="CHAPERONE SURA"/>
    <property type="match status" value="1"/>
</dbReference>
<gene>
    <name evidence="7" type="primary">surA</name>
    <name evidence="10" type="ORF">SFMTTN_1641</name>
</gene>
<dbReference type="GO" id="GO:0051082">
    <property type="term" value="F:unfolded protein binding"/>
    <property type="evidence" value="ECO:0007669"/>
    <property type="project" value="UniProtKB-UniRule"/>
</dbReference>
<dbReference type="GO" id="GO:0042277">
    <property type="term" value="F:peptide binding"/>
    <property type="evidence" value="ECO:0007669"/>
    <property type="project" value="InterPro"/>
</dbReference>
<dbReference type="PANTHER" id="PTHR47637:SF1">
    <property type="entry name" value="CHAPERONE SURA"/>
    <property type="match status" value="1"/>
</dbReference>
<dbReference type="InterPro" id="IPR027304">
    <property type="entry name" value="Trigger_fact/SurA_dom_sf"/>
</dbReference>
<dbReference type="SUPFAM" id="SSF109998">
    <property type="entry name" value="Triger factor/SurA peptide-binding domain-like"/>
    <property type="match status" value="1"/>
</dbReference>
<dbReference type="Proteomes" id="UP000286806">
    <property type="component" value="Unassembled WGS sequence"/>
</dbReference>
<dbReference type="GO" id="GO:0003755">
    <property type="term" value="F:peptidyl-prolyl cis-trans isomerase activity"/>
    <property type="evidence" value="ECO:0007669"/>
    <property type="project" value="UniProtKB-UniRule"/>
</dbReference>
<evidence type="ECO:0000256" key="1">
    <source>
        <dbReference type="ARBA" id="ARBA00022729"/>
    </source>
</evidence>
<comment type="function">
    <text evidence="7">Chaperone involved in the correct folding and assembly of outer membrane proteins. Recognizes specific patterns of aromatic residues and the orientation of their side chains, which are found more frequently in integral outer membrane proteins. May act in both early periplasmic and late outer membrane-associated steps of protein maturation.</text>
</comment>
<dbReference type="AlphaFoldDB" id="A0A401JE37"/>
<dbReference type="EC" id="5.2.1.8" evidence="7"/>
<keyword evidence="1 7" id="KW-0732">Signal</keyword>
<dbReference type="InterPro" id="IPR046357">
    <property type="entry name" value="PPIase_dom_sf"/>
</dbReference>
<keyword evidence="6 7" id="KW-0413">Isomerase</keyword>
<dbReference type="Pfam" id="PF09312">
    <property type="entry name" value="SurA_N"/>
    <property type="match status" value="1"/>
</dbReference>
<feature type="domain" description="PpiC" evidence="9">
    <location>
        <begin position="199"/>
        <end position="300"/>
    </location>
</feature>
<dbReference type="InterPro" id="IPR000297">
    <property type="entry name" value="PPIase_PpiC"/>
</dbReference>
<dbReference type="RefSeq" id="WP_124704624.1">
    <property type="nucleotide sequence ID" value="NZ_BGOW01000014.1"/>
</dbReference>
<dbReference type="GO" id="GO:0006457">
    <property type="term" value="P:protein folding"/>
    <property type="evidence" value="ECO:0007669"/>
    <property type="project" value="UniProtKB-UniRule"/>
</dbReference>
<organism evidence="10 11">
    <name type="scientific">Sulfuriferula multivorans</name>
    <dbReference type="NCBI Taxonomy" id="1559896"/>
    <lineage>
        <taxon>Bacteria</taxon>
        <taxon>Pseudomonadati</taxon>
        <taxon>Pseudomonadota</taxon>
        <taxon>Betaproteobacteria</taxon>
        <taxon>Nitrosomonadales</taxon>
        <taxon>Sulfuricellaceae</taxon>
        <taxon>Sulfuriferula</taxon>
    </lineage>
</organism>
<dbReference type="Gene3D" id="3.10.50.40">
    <property type="match status" value="2"/>
</dbReference>
<dbReference type="GO" id="GO:0050821">
    <property type="term" value="P:protein stabilization"/>
    <property type="evidence" value="ECO:0007669"/>
    <property type="project" value="InterPro"/>
</dbReference>
<keyword evidence="5 7" id="KW-0143">Chaperone</keyword>
<comment type="domain">
    <text evidence="7">The PPIase activity resides only in the second parvulin domain. The N-terminal region and the C-terminal tail are necessary and sufficient for the chaperone activity of SurA. The PPIase activity is dispensable for SurA to function as a chaperone. The N-terminal region and the C-terminal tail are also required for porin recognition.</text>
</comment>
<dbReference type="InterPro" id="IPR023034">
    <property type="entry name" value="PPIase_SurA"/>
</dbReference>
<evidence type="ECO:0000256" key="7">
    <source>
        <dbReference type="HAMAP-Rule" id="MF_01183"/>
    </source>
</evidence>
<evidence type="ECO:0000313" key="10">
    <source>
        <dbReference type="EMBL" id="GBL45830.1"/>
    </source>
</evidence>
<dbReference type="GO" id="GO:0030288">
    <property type="term" value="C:outer membrane-bounded periplasmic space"/>
    <property type="evidence" value="ECO:0007669"/>
    <property type="project" value="InterPro"/>
</dbReference>
<keyword evidence="3 7" id="KW-0574">Periplasm</keyword>